<dbReference type="EMBL" id="CP007141">
    <property type="protein sequence ID" value="AJC73961.1"/>
    <property type="molecule type" value="Genomic_DNA"/>
</dbReference>
<evidence type="ECO:0000256" key="8">
    <source>
        <dbReference type="SAM" id="Phobius"/>
    </source>
</evidence>
<dbReference type="STRING" id="1123384.AJ81_06890"/>
<evidence type="ECO:0000256" key="6">
    <source>
        <dbReference type="ARBA" id="ARBA00022989"/>
    </source>
</evidence>
<keyword evidence="10" id="KW-0966">Cell projection</keyword>
<dbReference type="GO" id="GO:0071978">
    <property type="term" value="P:bacterial-type flagellum-dependent swarming motility"/>
    <property type="evidence" value="ECO:0007669"/>
    <property type="project" value="InterPro"/>
</dbReference>
<proteinExistence type="inferred from homology"/>
<evidence type="ECO:0000313" key="11">
    <source>
        <dbReference type="Proteomes" id="UP000077469"/>
    </source>
</evidence>
<evidence type="ECO:0000256" key="5">
    <source>
        <dbReference type="ARBA" id="ARBA00022692"/>
    </source>
</evidence>
<dbReference type="GO" id="GO:0006935">
    <property type="term" value="P:chemotaxis"/>
    <property type="evidence" value="ECO:0007669"/>
    <property type="project" value="InterPro"/>
</dbReference>
<dbReference type="PANTHER" id="PTHR30433:SF2">
    <property type="entry name" value="MOTILITY PROTEIN A"/>
    <property type="match status" value="1"/>
</dbReference>
<feature type="transmembrane region" description="Helical" evidence="8">
    <location>
        <begin position="149"/>
        <end position="170"/>
    </location>
</feature>
<evidence type="ECO:0000256" key="1">
    <source>
        <dbReference type="ARBA" id="ARBA00004651"/>
    </source>
</evidence>
<dbReference type="AlphaFoldDB" id="A0A0X1KRW3"/>
<evidence type="ECO:0000256" key="3">
    <source>
        <dbReference type="ARBA" id="ARBA00022448"/>
    </source>
</evidence>
<feature type="transmembrane region" description="Helical" evidence="8">
    <location>
        <begin position="182"/>
        <end position="203"/>
    </location>
</feature>
<name>A0A0X1KRW3_9THEM</name>
<evidence type="ECO:0000256" key="7">
    <source>
        <dbReference type="ARBA" id="ARBA00023136"/>
    </source>
</evidence>
<dbReference type="InterPro" id="IPR002898">
    <property type="entry name" value="MotA_ExbB_proton_chnl"/>
</dbReference>
<keyword evidence="4" id="KW-1003">Cell membrane</keyword>
<dbReference type="InterPro" id="IPR047055">
    <property type="entry name" value="MotA-like"/>
</dbReference>
<comment type="similarity">
    <text evidence="2">Belongs to the MotA family.</text>
</comment>
<dbReference type="GO" id="GO:0005886">
    <property type="term" value="C:plasma membrane"/>
    <property type="evidence" value="ECO:0007669"/>
    <property type="project" value="UniProtKB-SubCell"/>
</dbReference>
<organism evidence="10 11">
    <name type="scientific">Pseudothermotoga hypogea DSM 11164 = NBRC 106472</name>
    <dbReference type="NCBI Taxonomy" id="1123384"/>
    <lineage>
        <taxon>Bacteria</taxon>
        <taxon>Thermotogati</taxon>
        <taxon>Thermotogota</taxon>
        <taxon>Thermotogae</taxon>
        <taxon>Thermotogales</taxon>
        <taxon>Thermotogaceae</taxon>
        <taxon>Pseudothermotoga</taxon>
    </lineage>
</organism>
<keyword evidence="10" id="KW-0282">Flagellum</keyword>
<reference evidence="10 11" key="1">
    <citation type="submission" date="2014-01" db="EMBL/GenBank/DDBJ databases">
        <title>Genome sequencing of Thermotog hypogea.</title>
        <authorList>
            <person name="Zhang X."/>
            <person name="Alvare G."/>
            <person name="Fristensky B."/>
            <person name="Chen L."/>
            <person name="Suen T."/>
            <person name="Chen Q."/>
            <person name="Ma K."/>
        </authorList>
    </citation>
    <scope>NUCLEOTIDE SEQUENCE [LARGE SCALE GENOMIC DNA]</scope>
    <source>
        <strain evidence="10 11">DSM 11164</strain>
    </source>
</reference>
<dbReference type="PaxDb" id="1123384-AJ81_06890"/>
<keyword evidence="5 8" id="KW-0812">Transmembrane</keyword>
<evidence type="ECO:0000313" key="10">
    <source>
        <dbReference type="EMBL" id="AJC73961.1"/>
    </source>
</evidence>
<dbReference type="PANTHER" id="PTHR30433">
    <property type="entry name" value="CHEMOTAXIS PROTEIN MOTA"/>
    <property type="match status" value="1"/>
</dbReference>
<dbReference type="RefSeq" id="WP_031504458.1">
    <property type="nucleotide sequence ID" value="NC_022795.1"/>
</dbReference>
<keyword evidence="11" id="KW-1185">Reference proteome</keyword>
<evidence type="ECO:0000256" key="2">
    <source>
        <dbReference type="ARBA" id="ARBA00008038"/>
    </source>
</evidence>
<evidence type="ECO:0000256" key="4">
    <source>
        <dbReference type="ARBA" id="ARBA00022475"/>
    </source>
</evidence>
<dbReference type="OrthoDB" id="9806929at2"/>
<dbReference type="PROSITE" id="PS01307">
    <property type="entry name" value="MOTA"/>
    <property type="match status" value="1"/>
</dbReference>
<dbReference type="Pfam" id="PF01618">
    <property type="entry name" value="MotA_ExbB"/>
    <property type="match status" value="1"/>
</dbReference>
<sequence length="262" mass="28576">MDISTILGVLMAFGMIFFGIFIGKSAPSAFLDLPSVFITIGGAFASTIASHPKERSFRILGVIMSTFKEPKIDNIGLVRTLVSFSEKARREGLLSLEENLNEIEDPFMKKALQLVIDGTDPELLKSMMEAEMDLIEEDLMANKAMMDSAGAFAPAYGMIGTLIGLIGMLRTLNNPETIGPNMSVALVTTFYGSILSNAVFLPMGEKLGRRAIKILRQKQMILEGVLSIQAGENPRVLEEKLKSFLTNEEKAAYEASLGREAA</sequence>
<keyword evidence="6 8" id="KW-1133">Transmembrane helix</keyword>
<feature type="transmembrane region" description="Helical" evidence="8">
    <location>
        <begin position="5"/>
        <end position="23"/>
    </location>
</feature>
<accession>A0A0X1KRW3</accession>
<comment type="subcellular location">
    <subcellularLocation>
        <location evidence="1">Cell membrane</location>
        <topology evidence="1">Multi-pass membrane protein</topology>
    </subcellularLocation>
</comment>
<gene>
    <name evidence="10" type="ORF">AJ81_06890</name>
</gene>
<evidence type="ECO:0000259" key="9">
    <source>
        <dbReference type="Pfam" id="PF01618"/>
    </source>
</evidence>
<dbReference type="KEGG" id="phy:AJ81_06890"/>
<dbReference type="PATRIC" id="fig|1123384.7.peg.1385"/>
<dbReference type="Proteomes" id="UP000077469">
    <property type="component" value="Chromosome"/>
</dbReference>
<dbReference type="InterPro" id="IPR000540">
    <property type="entry name" value="Flag_MotA_CS"/>
</dbReference>
<protein>
    <submittedName>
        <fullName evidence="10">Flagellar motor protein MotP</fullName>
    </submittedName>
</protein>
<feature type="transmembrane region" description="Helical" evidence="8">
    <location>
        <begin position="29"/>
        <end position="49"/>
    </location>
</feature>
<keyword evidence="7 8" id="KW-0472">Membrane</keyword>
<feature type="domain" description="MotA/TolQ/ExbB proton channel" evidence="9">
    <location>
        <begin position="101"/>
        <end position="219"/>
    </location>
</feature>
<keyword evidence="10" id="KW-0969">Cilium</keyword>
<keyword evidence="3" id="KW-0813">Transport</keyword>